<dbReference type="InParanoid" id="B0DL78"/>
<accession>B0DL78</accession>
<gene>
    <name evidence="3" type="ORF">LACBIDRAFT_330409</name>
</gene>
<keyword evidence="2" id="KW-0812">Transmembrane</keyword>
<evidence type="ECO:0000313" key="4">
    <source>
        <dbReference type="Proteomes" id="UP000001194"/>
    </source>
</evidence>
<keyword evidence="2" id="KW-0472">Membrane</keyword>
<feature type="transmembrane region" description="Helical" evidence="2">
    <location>
        <begin position="20"/>
        <end position="42"/>
    </location>
</feature>
<keyword evidence="2" id="KW-1133">Transmembrane helix</keyword>
<organism evidence="4">
    <name type="scientific">Laccaria bicolor (strain S238N-H82 / ATCC MYA-4686)</name>
    <name type="common">Bicoloured deceiver</name>
    <name type="synonym">Laccaria laccata var. bicolor</name>
    <dbReference type="NCBI Taxonomy" id="486041"/>
    <lineage>
        <taxon>Eukaryota</taxon>
        <taxon>Fungi</taxon>
        <taxon>Dikarya</taxon>
        <taxon>Basidiomycota</taxon>
        <taxon>Agaricomycotina</taxon>
        <taxon>Agaricomycetes</taxon>
        <taxon>Agaricomycetidae</taxon>
        <taxon>Agaricales</taxon>
        <taxon>Agaricineae</taxon>
        <taxon>Hydnangiaceae</taxon>
        <taxon>Laccaria</taxon>
    </lineage>
</organism>
<dbReference type="AlphaFoldDB" id="B0DL78"/>
<evidence type="ECO:0000256" key="2">
    <source>
        <dbReference type="SAM" id="Phobius"/>
    </source>
</evidence>
<dbReference type="Proteomes" id="UP000001194">
    <property type="component" value="Unassembled WGS sequence"/>
</dbReference>
<sequence>MCLFFSDYNVSVFSDYNVSAFFITNVIGDMSIFILAICPVLSHEKSLSYLIKGVQDSVPALPDNTDDVVTMISATEPDAPVPPSNSLSSATAEGMNDEDEDDPGRPHLPPCIELISLGHFDNIKIAALNSV</sequence>
<name>B0DL78_LACBS</name>
<evidence type="ECO:0000313" key="3">
    <source>
        <dbReference type="EMBL" id="EDR04514.1"/>
    </source>
</evidence>
<dbReference type="EMBL" id="DS547117">
    <property type="protein sequence ID" value="EDR04514.1"/>
    <property type="molecule type" value="Genomic_DNA"/>
</dbReference>
<dbReference type="RefSeq" id="XP_001884686.1">
    <property type="nucleotide sequence ID" value="XM_001884651.1"/>
</dbReference>
<dbReference type="GeneID" id="6080350"/>
<reference evidence="3 4" key="1">
    <citation type="journal article" date="2008" name="Nature">
        <title>The genome of Laccaria bicolor provides insights into mycorrhizal symbiosis.</title>
        <authorList>
            <person name="Martin F."/>
            <person name="Aerts A."/>
            <person name="Ahren D."/>
            <person name="Brun A."/>
            <person name="Danchin E.G.J."/>
            <person name="Duchaussoy F."/>
            <person name="Gibon J."/>
            <person name="Kohler A."/>
            <person name="Lindquist E."/>
            <person name="Pereda V."/>
            <person name="Salamov A."/>
            <person name="Shapiro H.J."/>
            <person name="Wuyts J."/>
            <person name="Blaudez D."/>
            <person name="Buee M."/>
            <person name="Brokstein P."/>
            <person name="Canbaeck B."/>
            <person name="Cohen D."/>
            <person name="Courty P.E."/>
            <person name="Coutinho P.M."/>
            <person name="Delaruelle C."/>
            <person name="Detter J.C."/>
            <person name="Deveau A."/>
            <person name="DiFazio S."/>
            <person name="Duplessis S."/>
            <person name="Fraissinet-Tachet L."/>
            <person name="Lucic E."/>
            <person name="Frey-Klett P."/>
            <person name="Fourrey C."/>
            <person name="Feussner I."/>
            <person name="Gay G."/>
            <person name="Grimwood J."/>
            <person name="Hoegger P.J."/>
            <person name="Jain P."/>
            <person name="Kilaru S."/>
            <person name="Labbe J."/>
            <person name="Lin Y.C."/>
            <person name="Legue V."/>
            <person name="Le Tacon F."/>
            <person name="Marmeisse R."/>
            <person name="Melayah D."/>
            <person name="Montanini B."/>
            <person name="Muratet M."/>
            <person name="Nehls U."/>
            <person name="Niculita-Hirzel H."/>
            <person name="Oudot-Le Secq M.P."/>
            <person name="Peter M."/>
            <person name="Quesneville H."/>
            <person name="Rajashekar B."/>
            <person name="Reich M."/>
            <person name="Rouhier N."/>
            <person name="Schmutz J."/>
            <person name="Yin T."/>
            <person name="Chalot M."/>
            <person name="Henrissat B."/>
            <person name="Kuees U."/>
            <person name="Lucas S."/>
            <person name="Van de Peer Y."/>
            <person name="Podila G.K."/>
            <person name="Polle A."/>
            <person name="Pukkila P.J."/>
            <person name="Richardson P.M."/>
            <person name="Rouze P."/>
            <person name="Sanders I.R."/>
            <person name="Stajich J.E."/>
            <person name="Tunlid A."/>
            <person name="Tuskan G."/>
            <person name="Grigoriev I.V."/>
        </authorList>
    </citation>
    <scope>NUCLEOTIDE SEQUENCE [LARGE SCALE GENOMIC DNA]</scope>
    <source>
        <strain evidence="4">S238N-H82 / ATCC MYA-4686</strain>
    </source>
</reference>
<proteinExistence type="predicted"/>
<keyword evidence="4" id="KW-1185">Reference proteome</keyword>
<protein>
    <submittedName>
        <fullName evidence="3">Predicted protein</fullName>
    </submittedName>
</protein>
<dbReference type="KEGG" id="lbc:LACBIDRAFT_330409"/>
<dbReference type="HOGENOM" id="CLU_1927983_0_0_1"/>
<evidence type="ECO:0000256" key="1">
    <source>
        <dbReference type="SAM" id="MobiDB-lite"/>
    </source>
</evidence>
<feature type="region of interest" description="Disordered" evidence="1">
    <location>
        <begin position="74"/>
        <end position="108"/>
    </location>
</feature>